<dbReference type="Proteomes" id="UP001431449">
    <property type="component" value="Unassembled WGS sequence"/>
</dbReference>
<dbReference type="PANTHER" id="PTHR20883">
    <property type="entry name" value="PHYTANOYL-COA DIOXYGENASE DOMAIN CONTAINING 1"/>
    <property type="match status" value="1"/>
</dbReference>
<protein>
    <submittedName>
        <fullName evidence="2">Phytanoyl-CoA dioxygenase family protein</fullName>
    </submittedName>
</protein>
<evidence type="ECO:0000256" key="1">
    <source>
        <dbReference type="SAM" id="MobiDB-lite"/>
    </source>
</evidence>
<feature type="compositionally biased region" description="Polar residues" evidence="1">
    <location>
        <begin position="1"/>
        <end position="28"/>
    </location>
</feature>
<evidence type="ECO:0000313" key="3">
    <source>
        <dbReference type="Proteomes" id="UP001431449"/>
    </source>
</evidence>
<keyword evidence="2" id="KW-0223">Dioxygenase</keyword>
<keyword evidence="3" id="KW-1185">Reference proteome</keyword>
<comment type="caution">
    <text evidence="2">The sequence shown here is derived from an EMBL/GenBank/DDBJ whole genome shotgun (WGS) entry which is preliminary data.</text>
</comment>
<name>A0ABT0GEX4_9GAMM</name>
<keyword evidence="2" id="KW-0560">Oxidoreductase</keyword>
<dbReference type="Gene3D" id="2.60.120.620">
    <property type="entry name" value="q2cbj1_9rhob like domain"/>
    <property type="match status" value="1"/>
</dbReference>
<accession>A0ABT0GEX4</accession>
<evidence type="ECO:0000313" key="2">
    <source>
        <dbReference type="EMBL" id="MCK7593095.1"/>
    </source>
</evidence>
<dbReference type="InterPro" id="IPR008775">
    <property type="entry name" value="Phytyl_CoA_dOase-like"/>
</dbReference>
<dbReference type="GO" id="GO:0051213">
    <property type="term" value="F:dioxygenase activity"/>
    <property type="evidence" value="ECO:0007669"/>
    <property type="project" value="UniProtKB-KW"/>
</dbReference>
<dbReference type="PANTHER" id="PTHR20883:SF46">
    <property type="entry name" value="PHYTANOYL-COA HYDROXYLASE"/>
    <property type="match status" value="1"/>
</dbReference>
<sequence length="324" mass="36288">MSQVNWNGDGSSCQPGASQSPEVTSSPAAQPHSPYSPPFSASEVERFRSDGYLVARGSCAPAELQEIRAVLEQLFSQSAGRDEGNQLDMLSLDIDQRSPVQPQLVKPSLYAPSLLRTKHFHRIQAMAQQLLGGDAKFCFDHCILKPANSVAATPWHQDEAHNQDPHYRHDQISFWIALQDVSEDNGCMRYLPGSNHGPVLPHCSPNDDPRIHALECPTTHFDEHAAVTAPLRAGVCVLHDGLTLHSALPNRSSMDRLAYILVFRGPPLKREKPVKVVWLESKRTSSLQRQRRWRYRGGFAVLLLRRARRMLSTLRQVLFRLIGV</sequence>
<gene>
    <name evidence="2" type="ORF">M0G41_05355</name>
</gene>
<dbReference type="SUPFAM" id="SSF51197">
    <property type="entry name" value="Clavaminate synthase-like"/>
    <property type="match status" value="1"/>
</dbReference>
<dbReference type="Pfam" id="PF05721">
    <property type="entry name" value="PhyH"/>
    <property type="match status" value="1"/>
</dbReference>
<reference evidence="2" key="1">
    <citation type="submission" date="2022-04" db="EMBL/GenBank/DDBJ databases">
        <title>Lysobacter sp. CAU 1642 isolated from sea sand.</title>
        <authorList>
            <person name="Kim W."/>
        </authorList>
    </citation>
    <scope>NUCLEOTIDE SEQUENCE</scope>
    <source>
        <strain evidence="2">CAU 1642</strain>
    </source>
</reference>
<organism evidence="2 3">
    <name type="scientific">Pseudomarimonas salicorniae</name>
    <dbReference type="NCBI Taxonomy" id="2933270"/>
    <lineage>
        <taxon>Bacteria</taxon>
        <taxon>Pseudomonadati</taxon>
        <taxon>Pseudomonadota</taxon>
        <taxon>Gammaproteobacteria</taxon>
        <taxon>Lysobacterales</taxon>
        <taxon>Lysobacteraceae</taxon>
        <taxon>Pseudomarimonas</taxon>
    </lineage>
</organism>
<proteinExistence type="predicted"/>
<dbReference type="EMBL" id="JALNMH010000003">
    <property type="protein sequence ID" value="MCK7593095.1"/>
    <property type="molecule type" value="Genomic_DNA"/>
</dbReference>
<feature type="region of interest" description="Disordered" evidence="1">
    <location>
        <begin position="1"/>
        <end position="41"/>
    </location>
</feature>
<dbReference type="RefSeq" id="WP_248206142.1">
    <property type="nucleotide sequence ID" value="NZ_JALNMH010000003.1"/>
</dbReference>